<gene>
    <name evidence="1" type="ORF">V6N12_070290</name>
</gene>
<comment type="caution">
    <text evidence="1">The sequence shown here is derived from an EMBL/GenBank/DDBJ whole genome shotgun (WGS) entry which is preliminary data.</text>
</comment>
<accession>A0ABR2FGH9</accession>
<proteinExistence type="predicted"/>
<evidence type="ECO:0000313" key="1">
    <source>
        <dbReference type="EMBL" id="KAK8579998.1"/>
    </source>
</evidence>
<keyword evidence="2" id="KW-1185">Reference proteome</keyword>
<protein>
    <submittedName>
        <fullName evidence="1">Uncharacterized protein</fullName>
    </submittedName>
</protein>
<evidence type="ECO:0000313" key="2">
    <source>
        <dbReference type="Proteomes" id="UP001472677"/>
    </source>
</evidence>
<name>A0ABR2FGH9_9ROSI</name>
<dbReference type="EMBL" id="JBBPBM010000006">
    <property type="protein sequence ID" value="KAK8579998.1"/>
    <property type="molecule type" value="Genomic_DNA"/>
</dbReference>
<reference evidence="1 2" key="1">
    <citation type="journal article" date="2024" name="G3 (Bethesda)">
        <title>Genome assembly of Hibiscus sabdariffa L. provides insights into metabolisms of medicinal natural products.</title>
        <authorList>
            <person name="Kim T."/>
        </authorList>
    </citation>
    <scope>NUCLEOTIDE SEQUENCE [LARGE SCALE GENOMIC DNA]</scope>
    <source>
        <strain evidence="1">TK-2024</strain>
        <tissue evidence="1">Old leaves</tissue>
    </source>
</reference>
<organism evidence="1 2">
    <name type="scientific">Hibiscus sabdariffa</name>
    <name type="common">roselle</name>
    <dbReference type="NCBI Taxonomy" id="183260"/>
    <lineage>
        <taxon>Eukaryota</taxon>
        <taxon>Viridiplantae</taxon>
        <taxon>Streptophyta</taxon>
        <taxon>Embryophyta</taxon>
        <taxon>Tracheophyta</taxon>
        <taxon>Spermatophyta</taxon>
        <taxon>Magnoliopsida</taxon>
        <taxon>eudicotyledons</taxon>
        <taxon>Gunneridae</taxon>
        <taxon>Pentapetalae</taxon>
        <taxon>rosids</taxon>
        <taxon>malvids</taxon>
        <taxon>Malvales</taxon>
        <taxon>Malvaceae</taxon>
        <taxon>Malvoideae</taxon>
        <taxon>Hibiscus</taxon>
    </lineage>
</organism>
<dbReference type="Proteomes" id="UP001472677">
    <property type="component" value="Unassembled WGS sequence"/>
</dbReference>
<sequence length="120" mass="13795">MYGHTILMVQACSDWEDGSRSSESRVRRSSCRRKGRLDGPSLGCRHRVTTVSARWVALNDRYEVEIKVGLWVRKSRGYNSEGSEIPGLHKFGRWLSFSDTRFDGKRRKLILTGIHGKKVK</sequence>